<dbReference type="SUPFAM" id="SSF53098">
    <property type="entry name" value="Ribonuclease H-like"/>
    <property type="match status" value="1"/>
</dbReference>
<proteinExistence type="predicted"/>
<organism evidence="1 2">
    <name type="scientific">Cucurbita moschata</name>
    <name type="common">Winter crookneck squash</name>
    <name type="synonym">Cucurbita pepo var. moschata</name>
    <dbReference type="NCBI Taxonomy" id="3662"/>
    <lineage>
        <taxon>Eukaryota</taxon>
        <taxon>Viridiplantae</taxon>
        <taxon>Streptophyta</taxon>
        <taxon>Embryophyta</taxon>
        <taxon>Tracheophyta</taxon>
        <taxon>Spermatophyta</taxon>
        <taxon>Magnoliopsida</taxon>
        <taxon>eudicotyledons</taxon>
        <taxon>Gunneridae</taxon>
        <taxon>Pentapetalae</taxon>
        <taxon>rosids</taxon>
        <taxon>fabids</taxon>
        <taxon>Cucurbitales</taxon>
        <taxon>Cucurbitaceae</taxon>
        <taxon>Cucurbiteae</taxon>
        <taxon>Cucurbita</taxon>
    </lineage>
</organism>
<accession>A0A6J1GEP0</accession>
<dbReference type="RefSeq" id="XP_022950381.1">
    <property type="nucleotide sequence ID" value="XM_023094613.1"/>
</dbReference>
<keyword evidence="1" id="KW-1185">Reference proteome</keyword>
<evidence type="ECO:0000313" key="2">
    <source>
        <dbReference type="RefSeq" id="XP_022950381.1"/>
    </source>
</evidence>
<dbReference type="GeneID" id="111453497"/>
<dbReference type="GO" id="GO:0003676">
    <property type="term" value="F:nucleic acid binding"/>
    <property type="evidence" value="ECO:0007669"/>
    <property type="project" value="InterPro"/>
</dbReference>
<dbReference type="InterPro" id="IPR012337">
    <property type="entry name" value="RNaseH-like_sf"/>
</dbReference>
<dbReference type="KEGG" id="cmos:111453497"/>
<reference evidence="2" key="1">
    <citation type="submission" date="2025-08" db="UniProtKB">
        <authorList>
            <consortium name="RefSeq"/>
        </authorList>
    </citation>
    <scope>IDENTIFICATION</scope>
    <source>
        <tissue evidence="2">Young leaves</tissue>
    </source>
</reference>
<name>A0A6J1GEP0_CUCMO</name>
<dbReference type="AlphaFoldDB" id="A0A6J1GEP0"/>
<dbReference type="PANTHER" id="PTHR42648:SF28">
    <property type="entry name" value="TRANSPOSON-ENCODED PROTEIN WITH RIBONUCLEASE H-LIKE AND RETROVIRUS ZINC FINGER-LIKE DOMAINS"/>
    <property type="match status" value="1"/>
</dbReference>
<gene>
    <name evidence="2" type="primary">LOC111453497</name>
</gene>
<evidence type="ECO:0000313" key="1">
    <source>
        <dbReference type="Proteomes" id="UP000504609"/>
    </source>
</evidence>
<dbReference type="PANTHER" id="PTHR42648">
    <property type="entry name" value="TRANSPOSASE, PUTATIVE-RELATED"/>
    <property type="match status" value="1"/>
</dbReference>
<sequence length="133" mass="15012">MNQTLIEKVRCILSQTRLSKAFWAEAISYLVHLVNRLPVSRNGGKTPLEVWSDTPVSDYDKLHVFGCLAYSHVTDSKLDPRAKKDKFMGFSKGKIENNDEALKQVEKVVFSPDMVAPTKESIDQVDNNSNVLE</sequence>
<dbReference type="InterPro" id="IPR036397">
    <property type="entry name" value="RNaseH_sf"/>
</dbReference>
<dbReference type="Proteomes" id="UP000504609">
    <property type="component" value="Unplaced"/>
</dbReference>
<dbReference type="Gene3D" id="3.30.420.10">
    <property type="entry name" value="Ribonuclease H-like superfamily/Ribonuclease H"/>
    <property type="match status" value="1"/>
</dbReference>
<protein>
    <submittedName>
        <fullName evidence="2">Uncharacterized protein LOC111453497</fullName>
    </submittedName>
</protein>
<dbReference type="InterPro" id="IPR039537">
    <property type="entry name" value="Retrotran_Ty1/copia-like"/>
</dbReference>